<sequence>MLPQCRVGTSLPELDLVIDRSTIVAAALASQDFEDVHHDPGAAQGRGTPDIFMSINSTNGFVDRFVTDWAGPASRIRRTALRLGVPNFPGDTMRMTGEVTAVDGDVVTLEVLGRNDRGVHVTASVTVGPYAGAWR</sequence>
<dbReference type="InterPro" id="IPR029069">
    <property type="entry name" value="HotDog_dom_sf"/>
</dbReference>
<proteinExistence type="predicted"/>
<name>A0A1G8QGI2_9NOCA</name>
<reference evidence="1 2" key="1">
    <citation type="submission" date="2016-10" db="EMBL/GenBank/DDBJ databases">
        <authorList>
            <person name="de Groot N.N."/>
        </authorList>
    </citation>
    <scope>NUCLEOTIDE SEQUENCE [LARGE SCALE GENOMIC DNA]</scope>
    <source>
        <strain evidence="1 2">DSM 44892</strain>
    </source>
</reference>
<protein>
    <submittedName>
        <fullName evidence="1">MaoC like domain-containing protein</fullName>
    </submittedName>
</protein>
<dbReference type="Gene3D" id="3.10.129.10">
    <property type="entry name" value="Hotdog Thioesterase"/>
    <property type="match status" value="1"/>
</dbReference>
<dbReference type="AlphaFoldDB" id="A0A1G8QGI2"/>
<evidence type="ECO:0000313" key="2">
    <source>
        <dbReference type="Proteomes" id="UP000183263"/>
    </source>
</evidence>
<evidence type="ECO:0000313" key="1">
    <source>
        <dbReference type="EMBL" id="SDJ03894.1"/>
    </source>
</evidence>
<gene>
    <name evidence="1" type="ORF">SAMN05444695_11527</name>
</gene>
<dbReference type="Proteomes" id="UP000183263">
    <property type="component" value="Unassembled WGS sequence"/>
</dbReference>
<dbReference type="SUPFAM" id="SSF54637">
    <property type="entry name" value="Thioesterase/thiol ester dehydrase-isomerase"/>
    <property type="match status" value="1"/>
</dbReference>
<keyword evidence="2" id="KW-1185">Reference proteome</keyword>
<accession>A0A1G8QGI2</accession>
<dbReference type="EMBL" id="FNDN01000015">
    <property type="protein sequence ID" value="SDJ03894.1"/>
    <property type="molecule type" value="Genomic_DNA"/>
</dbReference>
<organism evidence="1 2">
    <name type="scientific">Rhodococcus triatomae</name>
    <dbReference type="NCBI Taxonomy" id="300028"/>
    <lineage>
        <taxon>Bacteria</taxon>
        <taxon>Bacillati</taxon>
        <taxon>Actinomycetota</taxon>
        <taxon>Actinomycetes</taxon>
        <taxon>Mycobacteriales</taxon>
        <taxon>Nocardiaceae</taxon>
        <taxon>Rhodococcus</taxon>
    </lineage>
</organism>